<sequence length="175" mass="18796">MPVIWLNGTIGAGKSAVGQALAVRLPASRFLDGDDLAGPSHLPNPRRWRMALDALLRAAARPGRQAALVIAYPLDAAGWRRLRTVCGRGRRALVVLNLAPPLAMTLRGRGGRNLSPPERARVRVMRAEGYHRRPFATATLANAASSAAGTARRIARLLPVWVAHRPSRNGIGPMS</sequence>
<dbReference type="AlphaFoldDB" id="A0A5M6ILS8"/>
<organism evidence="1 2">
    <name type="scientific">Rhodovastum atsumiense</name>
    <dbReference type="NCBI Taxonomy" id="504468"/>
    <lineage>
        <taxon>Bacteria</taxon>
        <taxon>Pseudomonadati</taxon>
        <taxon>Pseudomonadota</taxon>
        <taxon>Alphaproteobacteria</taxon>
        <taxon>Acetobacterales</taxon>
        <taxon>Acetobacteraceae</taxon>
        <taxon>Rhodovastum</taxon>
    </lineage>
</organism>
<dbReference type="InterPro" id="IPR027417">
    <property type="entry name" value="P-loop_NTPase"/>
</dbReference>
<dbReference type="GO" id="GO:0016301">
    <property type="term" value="F:kinase activity"/>
    <property type="evidence" value="ECO:0007669"/>
    <property type="project" value="UniProtKB-KW"/>
</dbReference>
<keyword evidence="1" id="KW-0418">Kinase</keyword>
<protein>
    <submittedName>
        <fullName evidence="1">Shikimate kinase</fullName>
    </submittedName>
</protein>
<evidence type="ECO:0000313" key="2">
    <source>
        <dbReference type="Proteomes" id="UP000325255"/>
    </source>
</evidence>
<dbReference type="Proteomes" id="UP000325255">
    <property type="component" value="Unassembled WGS sequence"/>
</dbReference>
<dbReference type="Gene3D" id="3.40.50.300">
    <property type="entry name" value="P-loop containing nucleotide triphosphate hydrolases"/>
    <property type="match status" value="1"/>
</dbReference>
<keyword evidence="2" id="KW-1185">Reference proteome</keyword>
<gene>
    <name evidence="1" type="ORF">F1189_26880</name>
</gene>
<dbReference type="OrthoDB" id="7865244at2"/>
<dbReference type="EMBL" id="VWPK01000065">
    <property type="protein sequence ID" value="KAA5608887.1"/>
    <property type="molecule type" value="Genomic_DNA"/>
</dbReference>
<dbReference type="RefSeq" id="WP_150044713.1">
    <property type="nucleotide sequence ID" value="NZ_OW485601.1"/>
</dbReference>
<evidence type="ECO:0000313" key="1">
    <source>
        <dbReference type="EMBL" id="KAA5608887.1"/>
    </source>
</evidence>
<proteinExistence type="predicted"/>
<name>A0A5M6ILS8_9PROT</name>
<dbReference type="SUPFAM" id="SSF52540">
    <property type="entry name" value="P-loop containing nucleoside triphosphate hydrolases"/>
    <property type="match status" value="1"/>
</dbReference>
<keyword evidence="1" id="KW-0808">Transferase</keyword>
<accession>A0A5M6ILS8</accession>
<comment type="caution">
    <text evidence="1">The sequence shown here is derived from an EMBL/GenBank/DDBJ whole genome shotgun (WGS) entry which is preliminary data.</text>
</comment>
<reference evidence="1 2" key="1">
    <citation type="submission" date="2019-09" db="EMBL/GenBank/DDBJ databases">
        <title>Genome sequence of Rhodovastum atsumiense, a diverse member of the Acetobacteraceae family of non-sulfur purple photosynthetic bacteria.</title>
        <authorList>
            <person name="Meyer T."/>
            <person name="Kyndt J."/>
        </authorList>
    </citation>
    <scope>NUCLEOTIDE SEQUENCE [LARGE SCALE GENOMIC DNA]</scope>
    <source>
        <strain evidence="1 2">DSM 21279</strain>
    </source>
</reference>